<feature type="transmembrane region" description="Helical" evidence="1">
    <location>
        <begin position="38"/>
        <end position="59"/>
    </location>
</feature>
<dbReference type="EMBL" id="RSHK01000066">
    <property type="protein sequence ID" value="MIE73093.1"/>
    <property type="molecule type" value="Genomic_DNA"/>
</dbReference>
<evidence type="ECO:0000256" key="1">
    <source>
        <dbReference type="SAM" id="Phobius"/>
    </source>
</evidence>
<accession>A0A6C8Y808</accession>
<protein>
    <submittedName>
        <fullName evidence="2">Uncharacterized protein</fullName>
    </submittedName>
</protein>
<name>A0A6C8Y808_SALDZ</name>
<reference evidence="2" key="1">
    <citation type="submission" date="2018-08" db="EMBL/GenBank/DDBJ databases">
        <authorList>
            <consortium name="GenomeTrakr network: Whole genome sequencing for foodborne pathogen traceback"/>
        </authorList>
    </citation>
    <scope>NUCLEOTIDE SEQUENCE [LARGE SCALE GENOMIC DNA]</scope>
    <source>
        <strain evidence="2">FMA0132</strain>
    </source>
</reference>
<comment type="caution">
    <text evidence="2">The sequence shown here is derived from an EMBL/GenBank/DDBJ whole genome shotgun (WGS) entry which is preliminary data.</text>
</comment>
<keyword evidence="1" id="KW-0812">Transmembrane</keyword>
<proteinExistence type="predicted"/>
<dbReference type="Proteomes" id="UP000885362">
    <property type="component" value="Unassembled WGS sequence"/>
</dbReference>
<organism evidence="2">
    <name type="scientific">Salmonella diarizonae</name>
    <dbReference type="NCBI Taxonomy" id="59204"/>
    <lineage>
        <taxon>Bacteria</taxon>
        <taxon>Pseudomonadati</taxon>
        <taxon>Pseudomonadota</taxon>
        <taxon>Gammaproteobacteria</taxon>
        <taxon>Enterobacterales</taxon>
        <taxon>Enterobacteriaceae</taxon>
        <taxon>Salmonella</taxon>
    </lineage>
</organism>
<sequence length="68" mass="8185">MKDLDFKWLYIVFWSSILIFFGMLLLSLYVVIWNNHPFIFIVTLLCIVAGLLPFLIAHIRWLKENRDN</sequence>
<keyword evidence="1" id="KW-0472">Membrane</keyword>
<gene>
    <name evidence="2" type="ORF">EL06_28000</name>
</gene>
<dbReference type="AlphaFoldDB" id="A0A6C8Y808"/>
<feature type="transmembrane region" description="Helical" evidence="1">
    <location>
        <begin position="12"/>
        <end position="32"/>
    </location>
</feature>
<evidence type="ECO:0000313" key="2">
    <source>
        <dbReference type="EMBL" id="MIE73093.1"/>
    </source>
</evidence>
<keyword evidence="1" id="KW-1133">Transmembrane helix</keyword>